<proteinExistence type="predicted"/>
<dbReference type="InterPro" id="IPR018973">
    <property type="entry name" value="MZB"/>
</dbReference>
<dbReference type="RefSeq" id="WP_152234789.1">
    <property type="nucleotide sequence ID" value="NZ_JBHSKZ010000026.1"/>
</dbReference>
<evidence type="ECO:0000259" key="1">
    <source>
        <dbReference type="Pfam" id="PF09369"/>
    </source>
</evidence>
<dbReference type="Proteomes" id="UP000441772">
    <property type="component" value="Unassembled WGS sequence"/>
</dbReference>
<reference evidence="2 3" key="1">
    <citation type="submission" date="2019-09" db="EMBL/GenBank/DDBJ databases">
        <title>Characterization of the phylogenetic diversity of two novel species belonging to the genus Bifidobacterium: Bifidobacterium cebidarum sp. nov. and Bifidobacterium leontopitheci sp. nov.</title>
        <authorList>
            <person name="Lugli G.A."/>
            <person name="Duranti S."/>
            <person name="Milani C."/>
            <person name="Turroni F."/>
            <person name="Ventura M."/>
        </authorList>
    </citation>
    <scope>NUCLEOTIDE SEQUENCE [LARGE SCALE GENOMIC DNA]</scope>
    <source>
        <strain evidence="2 3">LMG 31471</strain>
    </source>
</reference>
<sequence length="685" mass="77675">MSEDNKLVYDADAIVDPLGDDEAQDSRQKHKNYAKVGSSRSSTLLYTYGPGAIMDLPHFTVMPMGLEAWDRVWSNANSGIPDIHAPRLLESVRIMLGRQVQELRPFPRETATSGVQSQEGGRLGVPARVFPQWLRRTGCNKLAPVADFVNGYRNVNRYRPDQAQFMHLNCAGNGKGKRTARLCIPARYLLVCPNGHVDEFPYDWWVHYGERCASAPDHPQLRMYEGPSGASMIECKSCGKRRSMSEAQGQEGQKKLPKCRGRFPHLNSYDEHGCNQQVRLMLIGASNLWFPVTQSIIDMPRLDEAKERQDLYDELTKLLYENGNAWMLEEDDYDGIFKTISHHPKASAPLKKAITSPVELQFLINHARAEEESTEKDRQERRKNWDPSDLRVPEWTFLQRDLFRDRYTEPQSGITVHKETVAPAVSQAGITRILGVDKLRKVNALLGFTRIDDFERANDIGHRLVGLTHDKPQWVPATEDLGEGVFIQLDEEKVAKWEQHVLRSSLWDAHREAHKRNFYNRFSNTSKDIDPDDRMPQPRYWLVHTLSHALIKTMAMSAGYGIPSLNERIYAWPAKDDDRPAAIGVLIATTASDSDGTLGGLVSLAEPDSFERIFNEALQLAHRCSSDPVCAQRVPQDPEDFLHGAACHCCCMLSETSCERANRFLDRRFLVPLPGEYADLAFFGD</sequence>
<feature type="domain" description="MrfA-like Zn-binding" evidence="1">
    <location>
        <begin position="546"/>
        <end position="651"/>
    </location>
</feature>
<protein>
    <recommendedName>
        <fullName evidence="1">MrfA-like Zn-binding domain-containing protein</fullName>
    </recommendedName>
</protein>
<organism evidence="2 3">
    <name type="scientific">Bifidobacterium leontopitheci</name>
    <dbReference type="NCBI Taxonomy" id="2650774"/>
    <lineage>
        <taxon>Bacteria</taxon>
        <taxon>Bacillati</taxon>
        <taxon>Actinomycetota</taxon>
        <taxon>Actinomycetes</taxon>
        <taxon>Bifidobacteriales</taxon>
        <taxon>Bifidobacteriaceae</taxon>
        <taxon>Bifidobacterium</taxon>
    </lineage>
</organism>
<name>A0A6I1GEI5_9BIFI</name>
<dbReference type="InterPro" id="IPR047721">
    <property type="entry name" value="DrmB"/>
</dbReference>
<dbReference type="NCBIfam" id="NF038324">
    <property type="entry name" value="DrmB_fam"/>
    <property type="match status" value="1"/>
</dbReference>
<accession>A0A6I1GEI5</accession>
<evidence type="ECO:0000313" key="2">
    <source>
        <dbReference type="EMBL" id="KAB7790044.1"/>
    </source>
</evidence>
<gene>
    <name evidence="2" type="ORF">F7D09_1464</name>
</gene>
<dbReference type="AlphaFoldDB" id="A0A6I1GEI5"/>
<dbReference type="Pfam" id="PF09369">
    <property type="entry name" value="MZB"/>
    <property type="match status" value="1"/>
</dbReference>
<keyword evidence="3" id="KW-1185">Reference proteome</keyword>
<comment type="caution">
    <text evidence="2">The sequence shown here is derived from an EMBL/GenBank/DDBJ whole genome shotgun (WGS) entry which is preliminary data.</text>
</comment>
<evidence type="ECO:0000313" key="3">
    <source>
        <dbReference type="Proteomes" id="UP000441772"/>
    </source>
</evidence>
<dbReference type="EMBL" id="WBVT01000023">
    <property type="protein sequence ID" value="KAB7790044.1"/>
    <property type="molecule type" value="Genomic_DNA"/>
</dbReference>